<proteinExistence type="predicted"/>
<dbReference type="AlphaFoldDB" id="A0A0F9SCB3"/>
<dbReference type="EMBL" id="LAZR01000711">
    <property type="protein sequence ID" value="KKN59922.1"/>
    <property type="molecule type" value="Genomic_DNA"/>
</dbReference>
<comment type="caution">
    <text evidence="1">The sequence shown here is derived from an EMBL/GenBank/DDBJ whole genome shotgun (WGS) entry which is preliminary data.</text>
</comment>
<accession>A0A0F9SCB3</accession>
<organism evidence="1">
    <name type="scientific">marine sediment metagenome</name>
    <dbReference type="NCBI Taxonomy" id="412755"/>
    <lineage>
        <taxon>unclassified sequences</taxon>
        <taxon>metagenomes</taxon>
        <taxon>ecological metagenomes</taxon>
    </lineage>
</organism>
<gene>
    <name evidence="1" type="ORF">LCGC14_0537470</name>
</gene>
<sequence length="52" mass="5858">VREMFREVQEEEKILHAQGMMRQHKPGAKFATIVGGMGKDYLAGAVLNKKID</sequence>
<reference evidence="1" key="1">
    <citation type="journal article" date="2015" name="Nature">
        <title>Complex archaea that bridge the gap between prokaryotes and eukaryotes.</title>
        <authorList>
            <person name="Spang A."/>
            <person name="Saw J.H."/>
            <person name="Jorgensen S.L."/>
            <person name="Zaremba-Niedzwiedzka K."/>
            <person name="Martijn J."/>
            <person name="Lind A.E."/>
            <person name="van Eijk R."/>
            <person name="Schleper C."/>
            <person name="Guy L."/>
            <person name="Ettema T.J."/>
        </authorList>
    </citation>
    <scope>NUCLEOTIDE SEQUENCE</scope>
</reference>
<protein>
    <submittedName>
        <fullName evidence="1">Uncharacterized protein</fullName>
    </submittedName>
</protein>
<feature type="non-terminal residue" evidence="1">
    <location>
        <position position="1"/>
    </location>
</feature>
<name>A0A0F9SCB3_9ZZZZ</name>
<evidence type="ECO:0000313" key="1">
    <source>
        <dbReference type="EMBL" id="KKN59922.1"/>
    </source>
</evidence>